<keyword evidence="2" id="KW-1185">Reference proteome</keyword>
<protein>
    <submittedName>
        <fullName evidence="1">Uncharacterized protein</fullName>
    </submittedName>
</protein>
<name>Q22VC1_TETTS</name>
<dbReference type="HOGENOM" id="CLU_1437136_0_0_1"/>
<dbReference type="EMBL" id="GG662822">
    <property type="protein sequence ID" value="EAR89244.2"/>
    <property type="molecule type" value="Genomic_DNA"/>
</dbReference>
<dbReference type="KEGG" id="tet:TTHERM_01023100"/>
<evidence type="ECO:0000313" key="2">
    <source>
        <dbReference type="Proteomes" id="UP000009168"/>
    </source>
</evidence>
<dbReference type="Proteomes" id="UP000009168">
    <property type="component" value="Unassembled WGS sequence"/>
</dbReference>
<sequence length="73" mass="8613">MEQRAQKLWALHRHRGAIGDYRRKFTSLPDSDILLIATQAELLLQTHMVVQKIRQTISSIFEVEEWNPDKLIQ</sequence>
<dbReference type="InParanoid" id="Q22VC1"/>
<evidence type="ECO:0000313" key="1">
    <source>
        <dbReference type="EMBL" id="EAR89244.2"/>
    </source>
</evidence>
<reference evidence="2" key="1">
    <citation type="journal article" date="2006" name="PLoS Biol.">
        <title>Macronuclear genome sequence of the ciliate Tetrahymena thermophila, a model eukaryote.</title>
        <authorList>
            <person name="Eisen J.A."/>
            <person name="Coyne R.S."/>
            <person name="Wu M."/>
            <person name="Wu D."/>
            <person name="Thiagarajan M."/>
            <person name="Wortman J.R."/>
            <person name="Badger J.H."/>
            <person name="Ren Q."/>
            <person name="Amedeo P."/>
            <person name="Jones K.M."/>
            <person name="Tallon L.J."/>
            <person name="Delcher A.L."/>
            <person name="Salzberg S.L."/>
            <person name="Silva J.C."/>
            <person name="Haas B.J."/>
            <person name="Majoros W.H."/>
            <person name="Farzad M."/>
            <person name="Carlton J.M."/>
            <person name="Smith R.K. Jr."/>
            <person name="Garg J."/>
            <person name="Pearlman R.E."/>
            <person name="Karrer K.M."/>
            <person name="Sun L."/>
            <person name="Manning G."/>
            <person name="Elde N.C."/>
            <person name="Turkewitz A.P."/>
            <person name="Asai D.J."/>
            <person name="Wilkes D.E."/>
            <person name="Wang Y."/>
            <person name="Cai H."/>
            <person name="Collins K."/>
            <person name="Stewart B.A."/>
            <person name="Lee S.R."/>
            <person name="Wilamowska K."/>
            <person name="Weinberg Z."/>
            <person name="Ruzzo W.L."/>
            <person name="Wloga D."/>
            <person name="Gaertig J."/>
            <person name="Frankel J."/>
            <person name="Tsao C.-C."/>
            <person name="Gorovsky M.A."/>
            <person name="Keeling P.J."/>
            <person name="Waller R.F."/>
            <person name="Patron N.J."/>
            <person name="Cherry J.M."/>
            <person name="Stover N.A."/>
            <person name="Krieger C.J."/>
            <person name="del Toro C."/>
            <person name="Ryder H.F."/>
            <person name="Williamson S.C."/>
            <person name="Barbeau R.A."/>
            <person name="Hamilton E.P."/>
            <person name="Orias E."/>
        </authorList>
    </citation>
    <scope>NUCLEOTIDE SEQUENCE [LARGE SCALE GENOMIC DNA]</scope>
    <source>
        <strain evidence="2">SB210</strain>
    </source>
</reference>
<accession>Q22VC1</accession>
<organism evidence="1 2">
    <name type="scientific">Tetrahymena thermophila (strain SB210)</name>
    <dbReference type="NCBI Taxonomy" id="312017"/>
    <lineage>
        <taxon>Eukaryota</taxon>
        <taxon>Sar</taxon>
        <taxon>Alveolata</taxon>
        <taxon>Ciliophora</taxon>
        <taxon>Intramacronucleata</taxon>
        <taxon>Oligohymenophorea</taxon>
        <taxon>Hymenostomatida</taxon>
        <taxon>Tetrahymenina</taxon>
        <taxon>Tetrahymenidae</taxon>
        <taxon>Tetrahymena</taxon>
    </lineage>
</organism>
<gene>
    <name evidence="1" type="ORF">TTHERM_01023100</name>
</gene>
<dbReference type="GeneID" id="7827896"/>
<proteinExistence type="predicted"/>
<dbReference type="AlphaFoldDB" id="Q22VC1"/>
<dbReference type="RefSeq" id="XP_001009489.2">
    <property type="nucleotide sequence ID" value="XM_001009489.2"/>
</dbReference>